<protein>
    <recommendedName>
        <fullName evidence="4">Membrane-associated kinase regulator 6</fullName>
    </recommendedName>
</protein>
<evidence type="ECO:0000313" key="3">
    <source>
        <dbReference type="Proteomes" id="UP001177140"/>
    </source>
</evidence>
<dbReference type="PANTHER" id="PTHR34576:SF2">
    <property type="entry name" value="MEMBRANE-ASSOCIATED KINASE REGULATOR 6-RELATED"/>
    <property type="match status" value="1"/>
</dbReference>
<keyword evidence="3" id="KW-1185">Reference proteome</keyword>
<dbReference type="InterPro" id="IPR044699">
    <property type="entry name" value="MAKR6"/>
</dbReference>
<sequence>MEGNTATATISIESFSYRWLVNLKSTLESLDDHSASSDIEAAAFIVMDPKNTPSKRFLAENNLDFNFPTTPSSNPYNTSNFSLVHAEELFSNGTFLVPTSTTTLFSTKKIIEKNSIDNNGVESISSPMNTKPLKNTIVISIHQIHSIFAKKCWKSSKKIFRKCLIGLFHTNSKTTIYESTSSSPSSSPKSSKSLVTSRSLLVDRRRRNSQKLNRSMSSPSSLTTTTTIAPEGSIYEAVLHCKKSIEK</sequence>
<evidence type="ECO:0008006" key="4">
    <source>
        <dbReference type="Google" id="ProtNLM"/>
    </source>
</evidence>
<accession>A0AA41RQK8</accession>
<reference evidence="2" key="1">
    <citation type="submission" date="2022-03" db="EMBL/GenBank/DDBJ databases">
        <title>A functionally conserved STORR gene fusion in Papaver species that diverged 16.8 million years ago.</title>
        <authorList>
            <person name="Catania T."/>
        </authorList>
    </citation>
    <scope>NUCLEOTIDE SEQUENCE</scope>
    <source>
        <strain evidence="2">S-191538</strain>
    </source>
</reference>
<feature type="region of interest" description="Disordered" evidence="1">
    <location>
        <begin position="176"/>
        <end position="225"/>
    </location>
</feature>
<feature type="compositionally biased region" description="Low complexity" evidence="1">
    <location>
        <begin position="179"/>
        <end position="200"/>
    </location>
</feature>
<dbReference type="EMBL" id="JAJJMA010039237">
    <property type="protein sequence ID" value="MCL7024892.1"/>
    <property type="molecule type" value="Genomic_DNA"/>
</dbReference>
<name>A0AA41RQK8_PAPNU</name>
<dbReference type="Proteomes" id="UP001177140">
    <property type="component" value="Unassembled WGS sequence"/>
</dbReference>
<dbReference type="AlphaFoldDB" id="A0AA41RQK8"/>
<gene>
    <name evidence="2" type="ORF">MKW94_021162</name>
</gene>
<feature type="compositionally biased region" description="Low complexity" evidence="1">
    <location>
        <begin position="215"/>
        <end position="225"/>
    </location>
</feature>
<evidence type="ECO:0000313" key="2">
    <source>
        <dbReference type="EMBL" id="MCL7024892.1"/>
    </source>
</evidence>
<dbReference type="PANTHER" id="PTHR34576">
    <property type="entry name" value="MEMBRANE-ASSOCIATED KINASE REGULATOR 6-RELATED"/>
    <property type="match status" value="1"/>
</dbReference>
<comment type="caution">
    <text evidence="2">The sequence shown here is derived from an EMBL/GenBank/DDBJ whole genome shotgun (WGS) entry which is preliminary data.</text>
</comment>
<proteinExistence type="predicted"/>
<evidence type="ECO:0000256" key="1">
    <source>
        <dbReference type="SAM" id="MobiDB-lite"/>
    </source>
</evidence>
<organism evidence="2 3">
    <name type="scientific">Papaver nudicaule</name>
    <name type="common">Iceland poppy</name>
    <dbReference type="NCBI Taxonomy" id="74823"/>
    <lineage>
        <taxon>Eukaryota</taxon>
        <taxon>Viridiplantae</taxon>
        <taxon>Streptophyta</taxon>
        <taxon>Embryophyta</taxon>
        <taxon>Tracheophyta</taxon>
        <taxon>Spermatophyta</taxon>
        <taxon>Magnoliopsida</taxon>
        <taxon>Ranunculales</taxon>
        <taxon>Papaveraceae</taxon>
        <taxon>Papaveroideae</taxon>
        <taxon>Papaver</taxon>
    </lineage>
</organism>